<accession>A0ABR7Z220</accession>
<proteinExistence type="predicted"/>
<dbReference type="RefSeq" id="WP_190420846.1">
    <property type="nucleotide sequence ID" value="NZ_JAAOCA010000013.1"/>
</dbReference>
<dbReference type="Gene3D" id="3.30.9.10">
    <property type="entry name" value="D-Amino Acid Oxidase, subunit A, domain 2"/>
    <property type="match status" value="1"/>
</dbReference>
<sequence length="368" mass="39497">MEQAEIVIVGGGLMGAALAWALAGLGHDVLVLDGGDLDPRASRANLGLVWVSDKGVGQPDYAILSRDAALHWPAFAAVIQEETGIDLQLQQPGGFNFALSEQELEQLTANMATIADQTHGELCSYEILDREEVRVRLPHIGPGVVGASFCPYDGHVNSLRLFNALHLAMTKRGVDYRPQRPVELIEPTDDGFTVSGAWGAVRARKIILAAGLGNTRLAPMVGLYAPLVRSKGQVIVTEKCRPFFPSVSGALRQTGEGSVLIGESQETHTGSLAVNHSISAVLAERAARVFPVIADLNVVRIWTGFRVKTPDGMPIYQQSETHPGAFVMLCHSGVTLTALHALEIAPQISAGVLQPRLQPFHARRLHVS</sequence>
<evidence type="ECO:0000313" key="3">
    <source>
        <dbReference type="EMBL" id="MBD1599462.1"/>
    </source>
</evidence>
<evidence type="ECO:0000313" key="4">
    <source>
        <dbReference type="Proteomes" id="UP000805841"/>
    </source>
</evidence>
<name>A0ABR7Z220_9PSED</name>
<feature type="domain" description="FAD dependent oxidoreductase" evidence="2">
    <location>
        <begin position="6"/>
        <end position="345"/>
    </location>
</feature>
<dbReference type="PANTHER" id="PTHR13847">
    <property type="entry name" value="SARCOSINE DEHYDROGENASE-RELATED"/>
    <property type="match status" value="1"/>
</dbReference>
<comment type="caution">
    <text evidence="3">The sequence shown here is derived from an EMBL/GenBank/DDBJ whole genome shotgun (WGS) entry which is preliminary data.</text>
</comment>
<reference evidence="3 4" key="1">
    <citation type="journal article" date="2020" name="Insects">
        <title>Bacteria Belonging to Pseudomonas typographi sp. nov. from the Bark Beetle Ips typographus Have Genomic Potential to Aid in the Host Ecology.</title>
        <authorList>
            <person name="Peral-Aranega E."/>
            <person name="Saati-Santamaria Z."/>
            <person name="Kolarik M."/>
            <person name="Rivas R."/>
            <person name="Garcia-Fraile P."/>
        </authorList>
    </citation>
    <scope>NUCLEOTIDE SEQUENCE [LARGE SCALE GENOMIC DNA]</scope>
    <source>
        <strain evidence="3 4">CA3A</strain>
    </source>
</reference>
<keyword evidence="1" id="KW-0560">Oxidoreductase</keyword>
<organism evidence="3 4">
    <name type="scientific">Pseudomonas typographi</name>
    <dbReference type="NCBI Taxonomy" id="2715964"/>
    <lineage>
        <taxon>Bacteria</taxon>
        <taxon>Pseudomonadati</taxon>
        <taxon>Pseudomonadota</taxon>
        <taxon>Gammaproteobacteria</taxon>
        <taxon>Pseudomonadales</taxon>
        <taxon>Pseudomonadaceae</taxon>
        <taxon>Pseudomonas</taxon>
    </lineage>
</organism>
<gene>
    <name evidence="3" type="ORF">HAQ05_12195</name>
</gene>
<protein>
    <submittedName>
        <fullName evidence="3">FAD-binding oxidoreductase</fullName>
    </submittedName>
</protein>
<dbReference type="Proteomes" id="UP000805841">
    <property type="component" value="Unassembled WGS sequence"/>
</dbReference>
<dbReference type="Gene3D" id="3.50.50.60">
    <property type="entry name" value="FAD/NAD(P)-binding domain"/>
    <property type="match status" value="1"/>
</dbReference>
<evidence type="ECO:0000259" key="2">
    <source>
        <dbReference type="Pfam" id="PF01266"/>
    </source>
</evidence>
<evidence type="ECO:0000256" key="1">
    <source>
        <dbReference type="ARBA" id="ARBA00023002"/>
    </source>
</evidence>
<dbReference type="EMBL" id="JAAOCA010000013">
    <property type="protein sequence ID" value="MBD1599462.1"/>
    <property type="molecule type" value="Genomic_DNA"/>
</dbReference>
<dbReference type="Pfam" id="PF01266">
    <property type="entry name" value="DAO"/>
    <property type="match status" value="1"/>
</dbReference>
<dbReference type="InterPro" id="IPR006076">
    <property type="entry name" value="FAD-dep_OxRdtase"/>
</dbReference>
<dbReference type="SUPFAM" id="SSF54373">
    <property type="entry name" value="FAD-linked reductases, C-terminal domain"/>
    <property type="match status" value="1"/>
</dbReference>
<dbReference type="PANTHER" id="PTHR13847:SF287">
    <property type="entry name" value="FAD-DEPENDENT OXIDOREDUCTASE DOMAIN-CONTAINING PROTEIN 1"/>
    <property type="match status" value="1"/>
</dbReference>
<dbReference type="InterPro" id="IPR036188">
    <property type="entry name" value="FAD/NAD-bd_sf"/>
</dbReference>
<keyword evidence="4" id="KW-1185">Reference proteome</keyword>
<dbReference type="SUPFAM" id="SSF51905">
    <property type="entry name" value="FAD/NAD(P)-binding domain"/>
    <property type="match status" value="1"/>
</dbReference>